<dbReference type="InterPro" id="IPR052037">
    <property type="entry name" value="LPS_export_LptA"/>
</dbReference>
<dbReference type="GO" id="GO:0009279">
    <property type="term" value="C:cell outer membrane"/>
    <property type="evidence" value="ECO:0007669"/>
    <property type="project" value="TreeGrafter"/>
</dbReference>
<keyword evidence="1" id="KW-0732">Signal</keyword>
<dbReference type="OrthoDB" id="9805931at2"/>
<protein>
    <recommendedName>
        <fullName evidence="2">Organic solvent tolerance-like N-terminal domain-containing protein</fullName>
    </recommendedName>
</protein>
<name>A0A4Q1CG95_9BACT</name>
<keyword evidence="4" id="KW-1185">Reference proteome</keyword>
<dbReference type="Gene3D" id="2.60.450.10">
    <property type="entry name" value="Lipopolysaccharide (LPS) transport protein A like domain"/>
    <property type="match status" value="1"/>
</dbReference>
<dbReference type="GO" id="GO:0017089">
    <property type="term" value="F:glycolipid transfer activity"/>
    <property type="evidence" value="ECO:0007669"/>
    <property type="project" value="TreeGrafter"/>
</dbReference>
<dbReference type="Pfam" id="PF13100">
    <property type="entry name" value="OstA_2"/>
    <property type="match status" value="1"/>
</dbReference>
<dbReference type="Proteomes" id="UP000290204">
    <property type="component" value="Unassembled WGS sequence"/>
</dbReference>
<accession>A0A4Q1CG95</accession>
<evidence type="ECO:0000313" key="3">
    <source>
        <dbReference type="EMBL" id="RXK58947.1"/>
    </source>
</evidence>
<sequence length="638" mass="71928">MKNQKYVFVRVGFILSVFLLLLNVVSAQKKTAPPRPSQTSDTVRVVQIKKTNTFYYKTIDSVTQLQILSGNVEVWQGGTKFFADSVVYNEKTNYMQAYGNVHINESDSVNIYSQYLQYDGTKKLATFRDKVKLSDGNSTLYTDEMDYDMNGKVGSYKDGGRIESKQTTLYSKQGFYYADIKDVYFIGNVKMSDPEVALASDSLLYNTSSQVATFIAPTTIKSGNSIINTREGYYDLKFKKAKFGARSRMQDSTSTMIADDFAFDDKTGYGEAKGNVQYKDTAQGALLFSNRVFFNKTNKNFLATEKPVMVVVQNKDSIYIAADTIYSGLMKDLAQFKDGYIRAFDTVKGTKLLKVDSLISKDSSQQLQQDIAVTDSIAPVSVKDSVVAPVVTAKPILKKDSIVDNKPPPLKTKPTLVRSDSSNLLPKDSNAVAIADTVFQRKRSKAETDTLRFITAFRHVRIYNDSLQAVADSLFYSGVDSVFQLFHDPIAWSKGSQITGDTIYIFTENKKPKRMYVFENGMLVQSVKENAEFFNQIKGRTINGFFVDGELNYVNAKGTAESIYYAQDDDSAYIGMNRTTADMIDMFFKKRSPQKVKYTSSVKGTTYPIRQLPAEQKKLQNFKWLESKRPKNKLELFL</sequence>
<dbReference type="AlphaFoldDB" id="A0A4Q1CG95"/>
<evidence type="ECO:0000256" key="1">
    <source>
        <dbReference type="ARBA" id="ARBA00022729"/>
    </source>
</evidence>
<dbReference type="PANTHER" id="PTHR36504:SF1">
    <property type="entry name" value="LIPOPOLYSACCHARIDE EXPORT SYSTEM PROTEIN LPTA"/>
    <property type="match status" value="1"/>
</dbReference>
<feature type="domain" description="Organic solvent tolerance-like N-terminal" evidence="2">
    <location>
        <begin position="46"/>
        <end position="201"/>
    </location>
</feature>
<dbReference type="GO" id="GO:0015920">
    <property type="term" value="P:lipopolysaccharide transport"/>
    <property type="evidence" value="ECO:0007669"/>
    <property type="project" value="TreeGrafter"/>
</dbReference>
<gene>
    <name evidence="3" type="ORF">ESA94_16305</name>
</gene>
<dbReference type="InterPro" id="IPR005653">
    <property type="entry name" value="OstA-like_N"/>
</dbReference>
<reference evidence="3 4" key="1">
    <citation type="submission" date="2019-01" db="EMBL/GenBank/DDBJ databases">
        <title>Lacibacter sp. strain TTM-7.</title>
        <authorList>
            <person name="Chen W.-M."/>
        </authorList>
    </citation>
    <scope>NUCLEOTIDE SEQUENCE [LARGE SCALE GENOMIC DNA]</scope>
    <source>
        <strain evidence="3 4">TTM-7</strain>
    </source>
</reference>
<dbReference type="GO" id="GO:0030288">
    <property type="term" value="C:outer membrane-bounded periplasmic space"/>
    <property type="evidence" value="ECO:0007669"/>
    <property type="project" value="TreeGrafter"/>
</dbReference>
<comment type="caution">
    <text evidence="3">The sequence shown here is derived from an EMBL/GenBank/DDBJ whole genome shotgun (WGS) entry which is preliminary data.</text>
</comment>
<dbReference type="PANTHER" id="PTHR36504">
    <property type="entry name" value="LIPOPOLYSACCHARIDE EXPORT SYSTEM PROTEIN LPTA"/>
    <property type="match status" value="1"/>
</dbReference>
<dbReference type="EMBL" id="SDHW01000005">
    <property type="protein sequence ID" value="RXK58947.1"/>
    <property type="molecule type" value="Genomic_DNA"/>
</dbReference>
<evidence type="ECO:0000313" key="4">
    <source>
        <dbReference type="Proteomes" id="UP000290204"/>
    </source>
</evidence>
<evidence type="ECO:0000259" key="2">
    <source>
        <dbReference type="Pfam" id="PF13100"/>
    </source>
</evidence>
<organism evidence="3 4">
    <name type="scientific">Lacibacter luteus</name>
    <dbReference type="NCBI Taxonomy" id="2508719"/>
    <lineage>
        <taxon>Bacteria</taxon>
        <taxon>Pseudomonadati</taxon>
        <taxon>Bacteroidota</taxon>
        <taxon>Chitinophagia</taxon>
        <taxon>Chitinophagales</taxon>
        <taxon>Chitinophagaceae</taxon>
        <taxon>Lacibacter</taxon>
    </lineage>
</organism>
<proteinExistence type="predicted"/>